<name>A0A8J6ART5_9EUKA</name>
<evidence type="ECO:0000313" key="3">
    <source>
        <dbReference type="Proteomes" id="UP000717585"/>
    </source>
</evidence>
<evidence type="ECO:0000256" key="1">
    <source>
        <dbReference type="SAM" id="MobiDB-lite"/>
    </source>
</evidence>
<feature type="region of interest" description="Disordered" evidence="1">
    <location>
        <begin position="337"/>
        <end position="517"/>
    </location>
</feature>
<dbReference type="Proteomes" id="UP000717585">
    <property type="component" value="Unassembled WGS sequence"/>
</dbReference>
<feature type="compositionally biased region" description="Basic and acidic residues" evidence="1">
    <location>
        <begin position="385"/>
        <end position="397"/>
    </location>
</feature>
<feature type="compositionally biased region" description="Low complexity" evidence="1">
    <location>
        <begin position="245"/>
        <end position="263"/>
    </location>
</feature>
<comment type="caution">
    <text evidence="2">The sequence shown here is derived from an EMBL/GenBank/DDBJ whole genome shotgun (WGS) entry which is preliminary data.</text>
</comment>
<keyword evidence="3" id="KW-1185">Reference proteome</keyword>
<dbReference type="EMBL" id="JAHDYR010000064">
    <property type="protein sequence ID" value="KAG9390635.1"/>
    <property type="molecule type" value="Genomic_DNA"/>
</dbReference>
<accession>A0A8J6ART5</accession>
<organism evidence="2 3">
    <name type="scientific">Carpediemonas membranifera</name>
    <dbReference type="NCBI Taxonomy" id="201153"/>
    <lineage>
        <taxon>Eukaryota</taxon>
        <taxon>Metamonada</taxon>
        <taxon>Carpediemonas-like organisms</taxon>
        <taxon>Carpediemonas</taxon>
    </lineage>
</organism>
<dbReference type="AlphaFoldDB" id="A0A8J6ART5"/>
<proteinExistence type="predicted"/>
<evidence type="ECO:0000313" key="2">
    <source>
        <dbReference type="EMBL" id="KAG9390635.1"/>
    </source>
</evidence>
<feature type="compositionally biased region" description="Pro residues" evidence="1">
    <location>
        <begin position="493"/>
        <end position="505"/>
    </location>
</feature>
<reference evidence="2" key="1">
    <citation type="submission" date="2021-05" db="EMBL/GenBank/DDBJ databases">
        <title>A free-living protist that lacks canonical eukaryotic 1 DNA replication and segregation systems.</title>
        <authorList>
            <person name="Salas-Leiva D.E."/>
            <person name="Tromer E.C."/>
            <person name="Curtis B.A."/>
            <person name="Jerlstrom-Hultqvist J."/>
            <person name="Kolisko M."/>
            <person name="Yi Z."/>
            <person name="Salas-Leiva J.S."/>
            <person name="Gallot-Lavallee L."/>
            <person name="Kops G.J.P.L."/>
            <person name="Archibald J.M."/>
            <person name="Simpson A.G.B."/>
            <person name="Roger A.J."/>
        </authorList>
    </citation>
    <scope>NUCLEOTIDE SEQUENCE</scope>
    <source>
        <strain evidence="2">BICM</strain>
    </source>
</reference>
<protein>
    <submittedName>
        <fullName evidence="2">Uncharacterized protein</fullName>
    </submittedName>
</protein>
<sequence>MKNGSKQGINLVDDVLTSSGTGAWDIIRSRSQLHPAGLEPRKDVPPLWRAALIPTLAERGTIVSAHTTLRLRPAVAKRAVSAEILLKYAEDLQVAPNQLIITASEDNTDYKDFMRIPVGPAVADINDSSVASFPLPPGPYPKHMFLSFQGKEGQHHVHIAGLLLRATELADESPEPLKSPKTKREAMNLYDTQLKAKTQNAKRDVDHSPQPVLLAEDVVREATSQDTFFPRLAAGISPSASWRKNSNQSLASSSSGPQGSARSTGRAKQPQEPQPVPPLRMSRPRTGMEGRGRVEGVSPARSEGRPRSGSSIYKPLDVAPLASWKTTLSKLMGDSLNESLTEDERREAMKPWRPNQNANASPRAALSSARTATPDRLRRSPSKPAHADTRTPAEPRPELQPQPVPQRLTRPSPSPVVSVEEPPARPPADPVVPIALDESTSPVLSRPPERSPPKPQRHAPPDGPVQARTPRPVPPSKLSVSPKTAVVDEEAPVPIPQRPPTPMLTPRPEVGKTRRLAGPSREAFDACSVGLKAKTVGGKKDGQSLTVKVVVPFEMWPLDLVRATPEKEKKKLAVGAKPTVFLGKKPTPVESIVRVVYGLSSEPITLTKKGPALTSHPALLTVFTTTGVTQILLPDPASARRVASVLLYLIHRVRRAGSAVGTKQRYVSAGRLGLLRVLRL</sequence>
<feature type="region of interest" description="Disordered" evidence="1">
    <location>
        <begin position="239"/>
        <end position="313"/>
    </location>
</feature>
<gene>
    <name evidence="2" type="ORF">J8273_8000</name>
</gene>